<evidence type="ECO:0000313" key="2">
    <source>
        <dbReference type="Proteomes" id="UP001237207"/>
    </source>
</evidence>
<dbReference type="AlphaFoldDB" id="A0AAJ1T121"/>
<dbReference type="RefSeq" id="WP_307258814.1">
    <property type="nucleotide sequence ID" value="NZ_JAUSUC010000070.1"/>
</dbReference>
<name>A0AAJ1T121_9BACI</name>
<dbReference type="Proteomes" id="UP001237207">
    <property type="component" value="Unassembled WGS sequence"/>
</dbReference>
<dbReference type="EMBL" id="JAUSUC010000070">
    <property type="protein sequence ID" value="MDQ0216739.1"/>
    <property type="molecule type" value="Genomic_DNA"/>
</dbReference>
<comment type="caution">
    <text evidence="1">The sequence shown here is derived from an EMBL/GenBank/DDBJ whole genome shotgun (WGS) entry which is preliminary data.</text>
</comment>
<reference evidence="1" key="1">
    <citation type="submission" date="2023-07" db="EMBL/GenBank/DDBJ databases">
        <title>Genomic Encyclopedia of Type Strains, Phase IV (KMG-IV): sequencing the most valuable type-strain genomes for metagenomic binning, comparative biology and taxonomic classification.</title>
        <authorList>
            <person name="Goeker M."/>
        </authorList>
    </citation>
    <scope>NUCLEOTIDE SEQUENCE</scope>
    <source>
        <strain evidence="1">DSM 23947</strain>
    </source>
</reference>
<organism evidence="1 2">
    <name type="scientific">Oikeobacillus pervagus</name>
    <dbReference type="NCBI Taxonomy" id="1325931"/>
    <lineage>
        <taxon>Bacteria</taxon>
        <taxon>Bacillati</taxon>
        <taxon>Bacillota</taxon>
        <taxon>Bacilli</taxon>
        <taxon>Bacillales</taxon>
        <taxon>Bacillaceae</taxon>
        <taxon>Oikeobacillus</taxon>
    </lineage>
</organism>
<proteinExistence type="predicted"/>
<evidence type="ECO:0000313" key="1">
    <source>
        <dbReference type="EMBL" id="MDQ0216739.1"/>
    </source>
</evidence>
<keyword evidence="2" id="KW-1185">Reference proteome</keyword>
<protein>
    <submittedName>
        <fullName evidence="1">Uncharacterized protein</fullName>
    </submittedName>
</protein>
<sequence length="81" mass="9388">MKNQYPSLNVTAIEDIGLIYVENSKNIDVNKIENKIIEYIDIQGELPDLISPYEDTVTPNRILNEVKQLTLDEFKESNQFD</sequence>
<accession>A0AAJ1T121</accession>
<gene>
    <name evidence="1" type="ORF">J2S13_003223</name>
</gene>